<dbReference type="Proteomes" id="UP000030907">
    <property type="component" value="Chromosome"/>
</dbReference>
<dbReference type="HOGENOM" id="CLU_773636_0_0_5"/>
<feature type="domain" description="DUF4935" evidence="1">
    <location>
        <begin position="18"/>
        <end position="174"/>
    </location>
</feature>
<sequence>MSEPPAPRGQRLVTPYAFIDTEAFRAAGLDWQSRTWSSLIDLASKSTLEPITTSITTREVEARLSEALAEAEAAAKKHGAIFGQLGESGPFGDTDPADRKALLHARFREFLATAKFTEIPVVADHKAIFDDYFAGAAPFGEGKKKSEFPDAFVLSSLLAWIRPGRPRIYVVGKDPDLVKFCEGRDDLIQLDSVAQLLSLALASAQLVKRLEAHVRGDASLLERLRARLNSYRPRRVDIEVEDVEFFDLEISSVFLVDESEEGQDFVLEVEVLAEVEADVRETGHEYVISRRGEPDLDIRTYHARPTSSAAIYVEVLVSEDDSGEEPALVTTDWAITSGDIEIKLPSQFSRREITLEAR</sequence>
<organism evidence="2 3">
    <name type="scientific">Sphingopyxis fribergensis</name>
    <dbReference type="NCBI Taxonomy" id="1515612"/>
    <lineage>
        <taxon>Bacteria</taxon>
        <taxon>Pseudomonadati</taxon>
        <taxon>Pseudomonadota</taxon>
        <taxon>Alphaproteobacteria</taxon>
        <taxon>Sphingomonadales</taxon>
        <taxon>Sphingomonadaceae</taxon>
        <taxon>Sphingopyxis</taxon>
    </lineage>
</organism>
<evidence type="ECO:0000259" key="1">
    <source>
        <dbReference type="Pfam" id="PF16289"/>
    </source>
</evidence>
<dbReference type="KEGG" id="sphk:SKP52_23150"/>
<dbReference type="Pfam" id="PF16289">
    <property type="entry name" value="PIN_12"/>
    <property type="match status" value="1"/>
</dbReference>
<keyword evidence="3" id="KW-1185">Reference proteome</keyword>
<dbReference type="RefSeq" id="WP_037553323.1">
    <property type="nucleotide sequence ID" value="NZ_CP009122.1"/>
</dbReference>
<name>A0A0A7PQ96_9SPHN</name>
<protein>
    <recommendedName>
        <fullName evidence="1">DUF4935 domain-containing protein</fullName>
    </recommendedName>
</protein>
<dbReference type="EMBL" id="CP009122">
    <property type="protein sequence ID" value="AJA11473.1"/>
    <property type="molecule type" value="Genomic_DNA"/>
</dbReference>
<dbReference type="OrthoDB" id="9766796at2"/>
<gene>
    <name evidence="2" type="ORF">SKP52_23150</name>
</gene>
<reference evidence="2 3" key="1">
    <citation type="journal article" date="2015" name="Int. J. Syst. Evol. Microbiol.">
        <title>Description of Sphingopyxis fribergensis sp. nov. - a soil bacterium with the ability to degrade styrene and phenylacetic acid.</title>
        <authorList>
            <person name="Oelschlagel M."/>
            <person name="Ruckert C."/>
            <person name="Kalinowski J."/>
            <person name="Schmidt G."/>
            <person name="Schlomann M."/>
            <person name="Tischler D."/>
        </authorList>
    </citation>
    <scope>NUCLEOTIDE SEQUENCE [LARGE SCALE GENOMIC DNA]</scope>
    <source>
        <strain evidence="2 3">Kp5.2</strain>
    </source>
</reference>
<dbReference type="AlphaFoldDB" id="A0A0A7PQ96"/>
<dbReference type="InterPro" id="IPR032557">
    <property type="entry name" value="DUF4935"/>
</dbReference>
<proteinExistence type="predicted"/>
<evidence type="ECO:0000313" key="2">
    <source>
        <dbReference type="EMBL" id="AJA11473.1"/>
    </source>
</evidence>
<evidence type="ECO:0000313" key="3">
    <source>
        <dbReference type="Proteomes" id="UP000030907"/>
    </source>
</evidence>
<accession>A0A0A7PQ96</accession>
<dbReference type="STRING" id="1515612.SKP52_23150"/>